<feature type="domain" description="NADH-quinone oxidoreductase subunit D" evidence="5">
    <location>
        <begin position="278"/>
        <end position="434"/>
    </location>
</feature>
<evidence type="ECO:0000313" key="7">
    <source>
        <dbReference type="Proteomes" id="UP000422569"/>
    </source>
</evidence>
<keyword evidence="1" id="KW-0560">Oxidoreductase</keyword>
<dbReference type="InterPro" id="IPR029014">
    <property type="entry name" value="NiFe-Hase_large"/>
</dbReference>
<dbReference type="KEGG" id="mpar:F7D14_09950"/>
<dbReference type="GO" id="GO:0051287">
    <property type="term" value="F:NAD binding"/>
    <property type="evidence" value="ECO:0007669"/>
    <property type="project" value="InterPro"/>
</dbReference>
<evidence type="ECO:0000259" key="5">
    <source>
        <dbReference type="Pfam" id="PF00346"/>
    </source>
</evidence>
<dbReference type="InterPro" id="IPR001135">
    <property type="entry name" value="NADH_Q_OxRdtase_suD"/>
</dbReference>
<dbReference type="Proteomes" id="UP000422569">
    <property type="component" value="Chromosome"/>
</dbReference>
<dbReference type="PANTHER" id="PTHR43485">
    <property type="entry name" value="HYDROGENASE-4 COMPONENT G"/>
    <property type="match status" value="1"/>
</dbReference>
<evidence type="ECO:0000256" key="3">
    <source>
        <dbReference type="SAM" id="MobiDB-lite"/>
    </source>
</evidence>
<keyword evidence="7" id="KW-1185">Reference proteome</keyword>
<keyword evidence="2" id="KW-0520">NAD</keyword>
<dbReference type="SUPFAM" id="SSF143243">
    <property type="entry name" value="Nqo5-like"/>
    <property type="match status" value="1"/>
</dbReference>
<feature type="compositionally biased region" description="Basic and acidic residues" evidence="3">
    <location>
        <begin position="1"/>
        <end position="12"/>
    </location>
</feature>
<evidence type="ECO:0000256" key="1">
    <source>
        <dbReference type="ARBA" id="ARBA00023002"/>
    </source>
</evidence>
<proteinExistence type="predicted"/>
<dbReference type="InterPro" id="IPR052197">
    <property type="entry name" value="ComplexI_49kDa-like"/>
</dbReference>
<evidence type="ECO:0000259" key="4">
    <source>
        <dbReference type="Pfam" id="PF00329"/>
    </source>
</evidence>
<dbReference type="Gene3D" id="1.10.645.10">
    <property type="entry name" value="Cytochrome-c3 Hydrogenase, chain B"/>
    <property type="match status" value="1"/>
</dbReference>
<organism evidence="6 7">
    <name type="scientific">Methylocystis parvus</name>
    <dbReference type="NCBI Taxonomy" id="134"/>
    <lineage>
        <taxon>Bacteria</taxon>
        <taxon>Pseudomonadati</taxon>
        <taxon>Pseudomonadota</taxon>
        <taxon>Alphaproteobacteria</taxon>
        <taxon>Hyphomicrobiales</taxon>
        <taxon>Methylocystaceae</taxon>
        <taxon>Methylocystis</taxon>
    </lineage>
</organism>
<dbReference type="GO" id="GO:0016651">
    <property type="term" value="F:oxidoreductase activity, acting on NAD(P)H"/>
    <property type="evidence" value="ECO:0007669"/>
    <property type="project" value="InterPro"/>
</dbReference>
<reference evidence="6 7" key="1">
    <citation type="submission" date="2019-09" db="EMBL/GenBank/DDBJ databases">
        <title>Isolation and complete genome sequencing of Methylocystis species.</title>
        <authorList>
            <person name="Rumah B.L."/>
            <person name="Stead C.E."/>
            <person name="Stevens B.C."/>
            <person name="Minton N.P."/>
            <person name="Grosse-Honebrink A."/>
            <person name="Zhang Y."/>
        </authorList>
    </citation>
    <scope>NUCLEOTIDE SEQUENCE [LARGE SCALE GENOMIC DNA]</scope>
    <source>
        <strain evidence="6 7">BRCS2</strain>
    </source>
</reference>
<feature type="domain" description="NADH:ubiquinone oxidoreductase 30kDa subunit" evidence="4">
    <location>
        <begin position="79"/>
        <end position="128"/>
    </location>
</feature>
<name>A0A6B8M7Z9_9HYPH</name>
<evidence type="ECO:0000256" key="2">
    <source>
        <dbReference type="ARBA" id="ARBA00023027"/>
    </source>
</evidence>
<protein>
    <submittedName>
        <fullName evidence="6">Hydrogenase expression protein HypE</fullName>
    </submittedName>
</protein>
<dbReference type="EMBL" id="CP044331">
    <property type="protein sequence ID" value="QGM97759.1"/>
    <property type="molecule type" value="Genomic_DNA"/>
</dbReference>
<dbReference type="Pfam" id="PF00346">
    <property type="entry name" value="Complex1_49kDa"/>
    <property type="match status" value="1"/>
</dbReference>
<dbReference type="InterPro" id="IPR037232">
    <property type="entry name" value="NADH_quin_OxRdtase_su_C/D-like"/>
</dbReference>
<evidence type="ECO:0000313" key="6">
    <source>
        <dbReference type="EMBL" id="QGM97759.1"/>
    </source>
</evidence>
<dbReference type="AlphaFoldDB" id="A0A6B8M7Z9"/>
<dbReference type="GO" id="GO:0048038">
    <property type="term" value="F:quinone binding"/>
    <property type="evidence" value="ECO:0007669"/>
    <property type="project" value="InterPro"/>
</dbReference>
<dbReference type="SUPFAM" id="SSF56762">
    <property type="entry name" value="HydB/Nqo4-like"/>
    <property type="match status" value="1"/>
</dbReference>
<dbReference type="PANTHER" id="PTHR43485:SF1">
    <property type="entry name" value="FORMATE HYDROGENLYASE SUBUNIT 5-RELATED"/>
    <property type="match status" value="1"/>
</dbReference>
<dbReference type="InterPro" id="IPR001268">
    <property type="entry name" value="NADH_UbQ_OxRdtase_30kDa_su"/>
</dbReference>
<accession>A0A6B8M7Z9</accession>
<dbReference type="Pfam" id="PF00329">
    <property type="entry name" value="Complex1_30kDa"/>
    <property type="match status" value="1"/>
</dbReference>
<feature type="region of interest" description="Disordered" evidence="3">
    <location>
        <begin position="1"/>
        <end position="21"/>
    </location>
</feature>
<gene>
    <name evidence="6" type="ORF">F7D14_09950</name>
</gene>
<sequence>MNMLFTRKEKPEATAPGAPECRPWARQDVDAGGWRDAAGEIADGKADLLSLWSDGVRVYLAFLPQGAAAPRIVSLACTEGRFPSVGALHPPALRLERTIADLYGIEGDGLPDKRRWLDHGRWGVRHPANAPLPIETASDAYEFCRAEGAPLHQIAVGPIHAGIIEPGHFRFSANGEVVVRLEERLGFVHKGIDRLMAGAPIAQAAKVAARISGDSTAAYSFAFARAVEAALGVEAPARAQWLRALIAELERLANHFGDIGAICNDAAFSLMLAQCGLIRERLLRAAANCFGHRLMMDRIAPGGVAADLSPEGAQALRDLLEWINLMVPRLIGLFGDTTSLQDRTVGTGVLSQELARQYACGGYVGRASGRAFDARLNVGYAPYDQLSFEMGGSTEGDVDARVWVRFDEVRASIQIVEQILDRLPHGPIHVDVPSAPSAPCEGAALVESFRGDVFVWLRIGADGAIERAHFRDPSWLQWPLLEYAIKGNIVADFPLCNKSFNCSYSGHDL</sequence>
<dbReference type="GO" id="GO:0008137">
    <property type="term" value="F:NADH dehydrogenase (ubiquinone) activity"/>
    <property type="evidence" value="ECO:0007669"/>
    <property type="project" value="InterPro"/>
</dbReference>